<sequence length="247" mass="26978">MVKQRETLKVGGKSNTIVDLLMKQTVQWGDFFERASLKAGQELFSAGRRTQFVYAPIEAVVSITASTGGVQSNGKPQPNVTLNMLGSGDLVGVSQLLGDATLPYGAICDMGGAALRCSTQAARRFLDEHESSRHVVQAYANLQAAESWQWLVASVQLPVPSRIAAYLLLSATAAGTDALPVTHRMMASRTAIRRPSITEILQTFVNDGLIKQLDGRIDILDEQRLKDMVHEVWPLFGTHRQAFLAAW</sequence>
<dbReference type="Proteomes" id="UP001055102">
    <property type="component" value="Unassembled WGS sequence"/>
</dbReference>
<dbReference type="PROSITE" id="PS51063">
    <property type="entry name" value="HTH_CRP_2"/>
    <property type="match status" value="1"/>
</dbReference>
<feature type="domain" description="HTH crp-type" evidence="4">
    <location>
        <begin position="157"/>
        <end position="223"/>
    </location>
</feature>
<dbReference type="InterPro" id="IPR050397">
    <property type="entry name" value="Env_Response_Regulators"/>
</dbReference>
<evidence type="ECO:0000313" key="5">
    <source>
        <dbReference type="EMBL" id="GJE06854.1"/>
    </source>
</evidence>
<keyword evidence="1" id="KW-0805">Transcription regulation</keyword>
<dbReference type="SUPFAM" id="SSF46785">
    <property type="entry name" value="Winged helix' DNA-binding domain"/>
    <property type="match status" value="1"/>
</dbReference>
<evidence type="ECO:0000256" key="3">
    <source>
        <dbReference type="ARBA" id="ARBA00023163"/>
    </source>
</evidence>
<name>A0ABQ4SUG4_9HYPH</name>
<dbReference type="InterPro" id="IPR012318">
    <property type="entry name" value="HTH_CRP"/>
</dbReference>
<dbReference type="Pfam" id="PF13545">
    <property type="entry name" value="HTH_Crp_2"/>
    <property type="match status" value="1"/>
</dbReference>
<gene>
    <name evidence="5" type="ORF">AOPFMNJM_2176</name>
</gene>
<reference evidence="5" key="2">
    <citation type="submission" date="2021-08" db="EMBL/GenBank/DDBJ databases">
        <authorList>
            <person name="Tani A."/>
            <person name="Ola A."/>
            <person name="Ogura Y."/>
            <person name="Katsura K."/>
            <person name="Hayashi T."/>
        </authorList>
    </citation>
    <scope>NUCLEOTIDE SEQUENCE</scope>
    <source>
        <strain evidence="5">LMG 23639</strain>
    </source>
</reference>
<dbReference type="EMBL" id="BPQR01000036">
    <property type="protein sequence ID" value="GJE06854.1"/>
    <property type="molecule type" value="Genomic_DNA"/>
</dbReference>
<evidence type="ECO:0000313" key="6">
    <source>
        <dbReference type="Proteomes" id="UP001055102"/>
    </source>
</evidence>
<protein>
    <recommendedName>
        <fullName evidence="4">HTH crp-type domain-containing protein</fullName>
    </recommendedName>
</protein>
<proteinExistence type="predicted"/>
<dbReference type="PANTHER" id="PTHR24567">
    <property type="entry name" value="CRP FAMILY TRANSCRIPTIONAL REGULATORY PROTEIN"/>
    <property type="match status" value="1"/>
</dbReference>
<reference evidence="5" key="1">
    <citation type="journal article" date="2021" name="Front. Microbiol.">
        <title>Comprehensive Comparative Genomics and Phenotyping of Methylobacterium Species.</title>
        <authorList>
            <person name="Alessa O."/>
            <person name="Ogura Y."/>
            <person name="Fujitani Y."/>
            <person name="Takami H."/>
            <person name="Hayashi T."/>
            <person name="Sahin N."/>
            <person name="Tani A."/>
        </authorList>
    </citation>
    <scope>NUCLEOTIDE SEQUENCE</scope>
    <source>
        <strain evidence="5">LMG 23639</strain>
    </source>
</reference>
<organism evidence="5 6">
    <name type="scientific">Methylobacterium jeotgali</name>
    <dbReference type="NCBI Taxonomy" id="381630"/>
    <lineage>
        <taxon>Bacteria</taxon>
        <taxon>Pseudomonadati</taxon>
        <taxon>Pseudomonadota</taxon>
        <taxon>Alphaproteobacteria</taxon>
        <taxon>Hyphomicrobiales</taxon>
        <taxon>Methylobacteriaceae</taxon>
        <taxon>Methylobacterium</taxon>
    </lineage>
</organism>
<dbReference type="InterPro" id="IPR036390">
    <property type="entry name" value="WH_DNA-bd_sf"/>
</dbReference>
<dbReference type="InterPro" id="IPR014710">
    <property type="entry name" value="RmlC-like_jellyroll"/>
</dbReference>
<accession>A0ABQ4SUG4</accession>
<evidence type="ECO:0000256" key="1">
    <source>
        <dbReference type="ARBA" id="ARBA00023015"/>
    </source>
</evidence>
<keyword evidence="3" id="KW-0804">Transcription</keyword>
<dbReference type="InterPro" id="IPR018490">
    <property type="entry name" value="cNMP-bd_dom_sf"/>
</dbReference>
<keyword evidence="2" id="KW-0238">DNA-binding</keyword>
<dbReference type="SUPFAM" id="SSF51206">
    <property type="entry name" value="cAMP-binding domain-like"/>
    <property type="match status" value="1"/>
</dbReference>
<dbReference type="PANTHER" id="PTHR24567:SF74">
    <property type="entry name" value="HTH-TYPE TRANSCRIPTIONAL REGULATOR ARCR"/>
    <property type="match status" value="1"/>
</dbReference>
<dbReference type="InterPro" id="IPR036388">
    <property type="entry name" value="WH-like_DNA-bd_sf"/>
</dbReference>
<dbReference type="Gene3D" id="2.60.120.10">
    <property type="entry name" value="Jelly Rolls"/>
    <property type="match status" value="1"/>
</dbReference>
<evidence type="ECO:0000256" key="2">
    <source>
        <dbReference type="ARBA" id="ARBA00023125"/>
    </source>
</evidence>
<evidence type="ECO:0000259" key="4">
    <source>
        <dbReference type="PROSITE" id="PS51063"/>
    </source>
</evidence>
<dbReference type="Gene3D" id="1.10.10.10">
    <property type="entry name" value="Winged helix-like DNA-binding domain superfamily/Winged helix DNA-binding domain"/>
    <property type="match status" value="1"/>
</dbReference>
<comment type="caution">
    <text evidence="5">The sequence shown here is derived from an EMBL/GenBank/DDBJ whole genome shotgun (WGS) entry which is preliminary data.</text>
</comment>
<dbReference type="RefSeq" id="WP_238275781.1">
    <property type="nucleotide sequence ID" value="NZ_BPQR01000036.1"/>
</dbReference>
<dbReference type="SMART" id="SM00419">
    <property type="entry name" value="HTH_CRP"/>
    <property type="match status" value="1"/>
</dbReference>
<keyword evidence="6" id="KW-1185">Reference proteome</keyword>